<evidence type="ECO:0000313" key="5">
    <source>
        <dbReference type="EMBL" id="CAH1778576.1"/>
    </source>
</evidence>
<proteinExistence type="predicted"/>
<comment type="caution">
    <text evidence="5">The sequence shown here is derived from an EMBL/GenBank/DDBJ whole genome shotgun (WGS) entry which is preliminary data.</text>
</comment>
<dbReference type="AlphaFoldDB" id="A0A8J1YAH1"/>
<keyword evidence="4" id="KW-1015">Disulfide bond</keyword>
<protein>
    <submittedName>
        <fullName evidence="5">Uncharacterized protein</fullName>
    </submittedName>
</protein>
<dbReference type="SUPFAM" id="SSF56496">
    <property type="entry name" value="Fibrinogen C-terminal domain-like"/>
    <property type="match status" value="1"/>
</dbReference>
<keyword evidence="6" id="KW-1185">Reference proteome</keyword>
<dbReference type="GO" id="GO:0070492">
    <property type="term" value="F:oligosaccharide binding"/>
    <property type="evidence" value="ECO:0007669"/>
    <property type="project" value="TreeGrafter"/>
</dbReference>
<dbReference type="PANTHER" id="PTHR16146:SF46">
    <property type="entry name" value="INTELECTIN-1A-RELATED"/>
    <property type="match status" value="1"/>
</dbReference>
<dbReference type="OrthoDB" id="6161093at2759"/>
<dbReference type="EMBL" id="CAIIXF020000003">
    <property type="protein sequence ID" value="CAH1778576.1"/>
    <property type="molecule type" value="Genomic_DNA"/>
</dbReference>
<reference evidence="5" key="1">
    <citation type="submission" date="2022-03" db="EMBL/GenBank/DDBJ databases">
        <authorList>
            <person name="Martin C."/>
        </authorList>
    </citation>
    <scope>NUCLEOTIDE SEQUENCE</scope>
</reference>
<dbReference type="NCBIfam" id="NF040941">
    <property type="entry name" value="GGGWT_bact"/>
    <property type="match status" value="1"/>
</dbReference>
<evidence type="ECO:0000256" key="4">
    <source>
        <dbReference type="ARBA" id="ARBA00023157"/>
    </source>
</evidence>
<dbReference type="PANTHER" id="PTHR16146">
    <property type="entry name" value="INTELECTIN"/>
    <property type="match status" value="1"/>
</dbReference>
<evidence type="ECO:0000256" key="2">
    <source>
        <dbReference type="ARBA" id="ARBA00022734"/>
    </source>
</evidence>
<dbReference type="Pfam" id="PF00024">
    <property type="entry name" value="PAN_1"/>
    <property type="match status" value="1"/>
</dbReference>
<dbReference type="InterPro" id="IPR036056">
    <property type="entry name" value="Fibrinogen-like_C"/>
</dbReference>
<dbReference type="Proteomes" id="UP000749559">
    <property type="component" value="Unassembled WGS sequence"/>
</dbReference>
<organism evidence="5 6">
    <name type="scientific">Owenia fusiformis</name>
    <name type="common">Polychaete worm</name>
    <dbReference type="NCBI Taxonomy" id="6347"/>
    <lineage>
        <taxon>Eukaryota</taxon>
        <taxon>Metazoa</taxon>
        <taxon>Spiralia</taxon>
        <taxon>Lophotrochozoa</taxon>
        <taxon>Annelida</taxon>
        <taxon>Polychaeta</taxon>
        <taxon>Sedentaria</taxon>
        <taxon>Canalipalpata</taxon>
        <taxon>Sabellida</taxon>
        <taxon>Oweniida</taxon>
        <taxon>Oweniidae</taxon>
        <taxon>Owenia</taxon>
    </lineage>
</organism>
<keyword evidence="1" id="KW-0479">Metal-binding</keyword>
<name>A0A8J1YAH1_OWEFU</name>
<evidence type="ECO:0000256" key="1">
    <source>
        <dbReference type="ARBA" id="ARBA00022723"/>
    </source>
</evidence>
<dbReference type="InterPro" id="IPR014716">
    <property type="entry name" value="Fibrinogen_a/b/g_C_1"/>
</dbReference>
<accession>A0A8J1YAH1</accession>
<evidence type="ECO:0000256" key="3">
    <source>
        <dbReference type="ARBA" id="ARBA00022837"/>
    </source>
</evidence>
<gene>
    <name evidence="5" type="ORF">OFUS_LOCUS5478</name>
</gene>
<dbReference type="GO" id="GO:0005615">
    <property type="term" value="C:extracellular space"/>
    <property type="evidence" value="ECO:0007669"/>
    <property type="project" value="TreeGrafter"/>
</dbReference>
<keyword evidence="2" id="KW-0430">Lectin</keyword>
<dbReference type="InterPro" id="IPR003609">
    <property type="entry name" value="Pan_app"/>
</dbReference>
<dbReference type="Gene3D" id="3.90.215.10">
    <property type="entry name" value="Gamma Fibrinogen, chain A, domain 1"/>
    <property type="match status" value="1"/>
</dbReference>
<sequence>MKMVDLAAMFLDVFSVFVVLMFLKIDANERLQTNEYTYIHGEKIGHDVIYQTKARSRLECSAACGKDSNCSAANYHHSKCEIFTSVRLADGLGVIAAKWTSIYKQIDLDGKLGYNENTPAESCQAVLSKDPTSKDGQYWLILEGTSTLFYCDMTTDGGGWTLVYSYTFINFNTIDGSEYVSPSATWTSNIGKLTPESTSGPPESETDFKAIDLSLWKIFGDSILFKSNIMNWIKCINVEERIFNKTDGDIACDLVKHDNNGCTDVPGYWKCVSEFPVLKTSENGHVMISFDCADSRYNATHQSCPFSPSVNNEQNPRGNVYIR</sequence>
<dbReference type="GO" id="GO:0046872">
    <property type="term" value="F:metal ion binding"/>
    <property type="evidence" value="ECO:0007669"/>
    <property type="project" value="UniProtKB-KW"/>
</dbReference>
<keyword evidence="3" id="KW-0106">Calcium</keyword>
<evidence type="ECO:0000313" key="6">
    <source>
        <dbReference type="Proteomes" id="UP000749559"/>
    </source>
</evidence>